<keyword evidence="2" id="KW-1185">Reference proteome</keyword>
<sequence length="110" mass="12541">MYIRKYFSSRVLQSHQRPPSHLPAIFGGLIDPCRFKDDVSTHYAINVSSLNRAEARLCEGLKGLARSDRKRYRVLSHSAFTRLDLTLMRQAILVQTANLFVPTLKLLSPV</sequence>
<evidence type="ECO:0000313" key="1">
    <source>
        <dbReference type="EMBL" id="GFO18018.1"/>
    </source>
</evidence>
<comment type="caution">
    <text evidence="1">The sequence shown here is derived from an EMBL/GenBank/DDBJ whole genome shotgun (WGS) entry which is preliminary data.</text>
</comment>
<organism evidence="1 2">
    <name type="scientific">Plakobranchus ocellatus</name>
    <dbReference type="NCBI Taxonomy" id="259542"/>
    <lineage>
        <taxon>Eukaryota</taxon>
        <taxon>Metazoa</taxon>
        <taxon>Spiralia</taxon>
        <taxon>Lophotrochozoa</taxon>
        <taxon>Mollusca</taxon>
        <taxon>Gastropoda</taxon>
        <taxon>Heterobranchia</taxon>
        <taxon>Euthyneura</taxon>
        <taxon>Panpulmonata</taxon>
        <taxon>Sacoglossa</taxon>
        <taxon>Placobranchoidea</taxon>
        <taxon>Plakobranchidae</taxon>
        <taxon>Plakobranchus</taxon>
    </lineage>
</organism>
<name>A0AAV4BFT2_9GAST</name>
<proteinExistence type="predicted"/>
<dbReference type="EMBL" id="BLXT01004926">
    <property type="protein sequence ID" value="GFO18018.1"/>
    <property type="molecule type" value="Genomic_DNA"/>
</dbReference>
<protein>
    <submittedName>
        <fullName evidence="1">Uncharacterized protein</fullName>
    </submittedName>
</protein>
<gene>
    <name evidence="1" type="ORF">PoB_004452300</name>
</gene>
<accession>A0AAV4BFT2</accession>
<dbReference type="Proteomes" id="UP000735302">
    <property type="component" value="Unassembled WGS sequence"/>
</dbReference>
<reference evidence="1 2" key="1">
    <citation type="journal article" date="2021" name="Elife">
        <title>Chloroplast acquisition without the gene transfer in kleptoplastic sea slugs, Plakobranchus ocellatus.</title>
        <authorList>
            <person name="Maeda T."/>
            <person name="Takahashi S."/>
            <person name="Yoshida T."/>
            <person name="Shimamura S."/>
            <person name="Takaki Y."/>
            <person name="Nagai Y."/>
            <person name="Toyoda A."/>
            <person name="Suzuki Y."/>
            <person name="Arimoto A."/>
            <person name="Ishii H."/>
            <person name="Satoh N."/>
            <person name="Nishiyama T."/>
            <person name="Hasebe M."/>
            <person name="Maruyama T."/>
            <person name="Minagawa J."/>
            <person name="Obokata J."/>
            <person name="Shigenobu S."/>
        </authorList>
    </citation>
    <scope>NUCLEOTIDE SEQUENCE [LARGE SCALE GENOMIC DNA]</scope>
</reference>
<dbReference type="AlphaFoldDB" id="A0AAV4BFT2"/>
<evidence type="ECO:0000313" key="2">
    <source>
        <dbReference type="Proteomes" id="UP000735302"/>
    </source>
</evidence>